<gene>
    <name evidence="3" type="ORF">GPECTOR_3g338</name>
</gene>
<keyword evidence="2" id="KW-0732">Signal</keyword>
<protein>
    <submittedName>
        <fullName evidence="3">Uncharacterized protein</fullName>
    </submittedName>
</protein>
<proteinExistence type="predicted"/>
<keyword evidence="4" id="KW-1185">Reference proteome</keyword>
<feature type="chain" id="PRO_5007562386" evidence="2">
    <location>
        <begin position="28"/>
        <end position="191"/>
    </location>
</feature>
<evidence type="ECO:0000256" key="1">
    <source>
        <dbReference type="SAM" id="MobiDB-lite"/>
    </source>
</evidence>
<organism evidence="3 4">
    <name type="scientific">Gonium pectorale</name>
    <name type="common">Green alga</name>
    <dbReference type="NCBI Taxonomy" id="33097"/>
    <lineage>
        <taxon>Eukaryota</taxon>
        <taxon>Viridiplantae</taxon>
        <taxon>Chlorophyta</taxon>
        <taxon>core chlorophytes</taxon>
        <taxon>Chlorophyceae</taxon>
        <taxon>CS clade</taxon>
        <taxon>Chlamydomonadales</taxon>
        <taxon>Volvocaceae</taxon>
        <taxon>Gonium</taxon>
    </lineage>
</organism>
<reference evidence="4" key="1">
    <citation type="journal article" date="2016" name="Nat. Commun.">
        <title>The Gonium pectorale genome demonstrates co-option of cell cycle regulation during the evolution of multicellularity.</title>
        <authorList>
            <person name="Hanschen E.R."/>
            <person name="Marriage T.N."/>
            <person name="Ferris P.J."/>
            <person name="Hamaji T."/>
            <person name="Toyoda A."/>
            <person name="Fujiyama A."/>
            <person name="Neme R."/>
            <person name="Noguchi H."/>
            <person name="Minakuchi Y."/>
            <person name="Suzuki M."/>
            <person name="Kawai-Toyooka H."/>
            <person name="Smith D.R."/>
            <person name="Sparks H."/>
            <person name="Anderson J."/>
            <person name="Bakaric R."/>
            <person name="Luria V."/>
            <person name="Karger A."/>
            <person name="Kirschner M.W."/>
            <person name="Durand P.M."/>
            <person name="Michod R.E."/>
            <person name="Nozaki H."/>
            <person name="Olson B.J."/>
        </authorList>
    </citation>
    <scope>NUCLEOTIDE SEQUENCE [LARGE SCALE GENOMIC DNA]</scope>
    <source>
        <strain evidence="4">NIES-2863</strain>
    </source>
</reference>
<dbReference type="AlphaFoldDB" id="A0A150GZL2"/>
<feature type="region of interest" description="Disordered" evidence="1">
    <location>
        <begin position="168"/>
        <end position="191"/>
    </location>
</feature>
<dbReference type="Proteomes" id="UP000075714">
    <property type="component" value="Unassembled WGS sequence"/>
</dbReference>
<name>A0A150GZL2_GONPE</name>
<sequence length="191" mass="18573">MTPLLLMLYAVLAKMPILSWDAGRVRALLDCFLAAAITQPGHAVCGVCTSDIDGFKCGAASALCDRRALTLLRLALSLAPPAKEGVEPPAEGLPPGCANPRCTNLAGASDAGLRAEAEAEAAGGSGCGSGDGGSGDGSNGGGGGGSTSGGGGRRVSLWCSAECQRAVEGRSAEGGEGGAEAGPQAGHRHGG</sequence>
<evidence type="ECO:0000256" key="2">
    <source>
        <dbReference type="SAM" id="SignalP"/>
    </source>
</evidence>
<dbReference type="EMBL" id="LSYV01000004">
    <property type="protein sequence ID" value="KXZ55193.1"/>
    <property type="molecule type" value="Genomic_DNA"/>
</dbReference>
<feature type="signal peptide" evidence="2">
    <location>
        <begin position="1"/>
        <end position="27"/>
    </location>
</feature>
<comment type="caution">
    <text evidence="3">The sequence shown here is derived from an EMBL/GenBank/DDBJ whole genome shotgun (WGS) entry which is preliminary data.</text>
</comment>
<accession>A0A150GZL2</accession>
<evidence type="ECO:0000313" key="4">
    <source>
        <dbReference type="Proteomes" id="UP000075714"/>
    </source>
</evidence>
<evidence type="ECO:0000313" key="3">
    <source>
        <dbReference type="EMBL" id="KXZ55193.1"/>
    </source>
</evidence>
<feature type="region of interest" description="Disordered" evidence="1">
    <location>
        <begin position="123"/>
        <end position="152"/>
    </location>
</feature>